<protein>
    <submittedName>
        <fullName evidence="5">AP-4-A phosphorylase</fullName>
        <ecNumber evidence="5">2.7.7.53</ecNumber>
    </submittedName>
</protein>
<dbReference type="AlphaFoldDB" id="A0A1L9NYZ1"/>
<proteinExistence type="predicted"/>
<dbReference type="InterPro" id="IPR003615">
    <property type="entry name" value="HNH_nuc"/>
</dbReference>
<evidence type="ECO:0000313" key="5">
    <source>
        <dbReference type="EMBL" id="OJI94515.1"/>
    </source>
</evidence>
<name>A0A1L9NYZ1_9RHOB</name>
<dbReference type="GO" id="GO:0003877">
    <property type="term" value="F:ATP:ADP adenylyltransferase activity"/>
    <property type="evidence" value="ECO:0007669"/>
    <property type="project" value="UniProtKB-EC"/>
</dbReference>
<dbReference type="PROSITE" id="PS00892">
    <property type="entry name" value="HIT_1"/>
    <property type="match status" value="1"/>
</dbReference>
<reference evidence="5 6" key="1">
    <citation type="submission" date="2016-10" db="EMBL/GenBank/DDBJ databases">
        <title>Genome sequence of Planktotalea frisia SH6-1.</title>
        <authorList>
            <person name="Poehlein A."/>
            <person name="Bakenhus I."/>
            <person name="Voget S."/>
            <person name="Brinkhoff T."/>
            <person name="Simon M."/>
        </authorList>
    </citation>
    <scope>NUCLEOTIDE SEQUENCE [LARGE SCALE GENOMIC DNA]</scope>
    <source>
        <strain evidence="5 6">SH6-1</strain>
    </source>
</reference>
<organism evidence="5 6">
    <name type="scientific">Planktotalea frisia</name>
    <dbReference type="NCBI Taxonomy" id="696762"/>
    <lineage>
        <taxon>Bacteria</taxon>
        <taxon>Pseudomonadati</taxon>
        <taxon>Pseudomonadota</taxon>
        <taxon>Alphaproteobacteria</taxon>
        <taxon>Rhodobacterales</taxon>
        <taxon>Paracoccaceae</taxon>
        <taxon>Planktotalea</taxon>
    </lineage>
</organism>
<sequence length="334" mass="37255">MTSNDNTIDLYHFISKKMRMSHIYQPVMIKTLLQSGGEATTEEIATSLLAYDQSQMEYYTLRTKAMVGKVLSNNGVVEPIKDGRQITGYRLTEATHTDAQRAALQAMCDEAIATYISKRGEAIWGHRGPDSGYVSGSIRYNVLKRAKHRCELCGGHEDQVALHVDHIIPRSKGGPDDISNFQALCMTCNTNKRDTDDTDFRGVVDSYSNREAGCIFCELGAGRIIAENELCFAIRDAFPVTEHHTLVIPKRHVADYFDLHQPERNAIEAMLHEQRQLILDQDKTVTGFNVGINAGASAGQTVFHVHVHLIPRRDGDVVDPRGGVRGVIPSKQRY</sequence>
<dbReference type="InterPro" id="IPR002711">
    <property type="entry name" value="HNH"/>
</dbReference>
<dbReference type="EC" id="2.7.7.53" evidence="5"/>
<dbReference type="CDD" id="cd00085">
    <property type="entry name" value="HNHc"/>
    <property type="match status" value="1"/>
</dbReference>
<dbReference type="SUPFAM" id="SSF54197">
    <property type="entry name" value="HIT-like"/>
    <property type="match status" value="1"/>
</dbReference>
<comment type="caution">
    <text evidence="5">The sequence shown here is derived from an EMBL/GenBank/DDBJ whole genome shotgun (WGS) entry which is preliminary data.</text>
</comment>
<evidence type="ECO:0000256" key="2">
    <source>
        <dbReference type="PIRSR" id="PIRSR601310-3"/>
    </source>
</evidence>
<dbReference type="InterPro" id="IPR001310">
    <property type="entry name" value="Histidine_triad_HIT"/>
</dbReference>
<evidence type="ECO:0000256" key="3">
    <source>
        <dbReference type="PROSITE-ProRule" id="PRU00464"/>
    </source>
</evidence>
<accession>A0A1L9NYZ1</accession>
<dbReference type="Pfam" id="PF01230">
    <property type="entry name" value="HIT"/>
    <property type="match status" value="1"/>
</dbReference>
<feature type="domain" description="HIT" evidence="4">
    <location>
        <begin position="212"/>
        <end position="319"/>
    </location>
</feature>
<dbReference type="Gene3D" id="1.10.30.50">
    <property type="match status" value="1"/>
</dbReference>
<dbReference type="InterPro" id="IPR011146">
    <property type="entry name" value="HIT-like"/>
</dbReference>
<evidence type="ECO:0000313" key="6">
    <source>
        <dbReference type="Proteomes" id="UP000184514"/>
    </source>
</evidence>
<feature type="short sequence motif" description="Histidine triad motif" evidence="2 3">
    <location>
        <begin position="304"/>
        <end position="308"/>
    </location>
</feature>
<dbReference type="SMART" id="SM00507">
    <property type="entry name" value="HNHc"/>
    <property type="match status" value="1"/>
</dbReference>
<dbReference type="PRINTS" id="PR00332">
    <property type="entry name" value="HISTRIAD"/>
</dbReference>
<dbReference type="PANTHER" id="PTHR42997:SF1">
    <property type="entry name" value="AP-4-A PHOSPHORYLASE"/>
    <property type="match status" value="1"/>
</dbReference>
<feature type="active site" description="Tele-AMP-histidine intermediate" evidence="1">
    <location>
        <position position="306"/>
    </location>
</feature>
<dbReference type="STRING" id="696762.PFRI_10630"/>
<keyword evidence="6" id="KW-1185">Reference proteome</keyword>
<dbReference type="InterPro" id="IPR019808">
    <property type="entry name" value="Histidine_triad_CS"/>
</dbReference>
<keyword evidence="5" id="KW-0808">Transferase</keyword>
<dbReference type="InterPro" id="IPR052908">
    <property type="entry name" value="AP-4-A_phosphorylase"/>
</dbReference>
<dbReference type="Proteomes" id="UP000184514">
    <property type="component" value="Unassembled WGS sequence"/>
</dbReference>
<dbReference type="Gene3D" id="3.30.428.10">
    <property type="entry name" value="HIT-like"/>
    <property type="match status" value="1"/>
</dbReference>
<dbReference type="PANTHER" id="PTHR42997">
    <property type="entry name" value="HIT FAMILY HYDROLASE"/>
    <property type="match status" value="1"/>
</dbReference>
<dbReference type="GO" id="GO:0008270">
    <property type="term" value="F:zinc ion binding"/>
    <property type="evidence" value="ECO:0007669"/>
    <property type="project" value="InterPro"/>
</dbReference>
<dbReference type="RefSeq" id="WP_072629700.1">
    <property type="nucleotide sequence ID" value="NZ_MLCB01000091.1"/>
</dbReference>
<evidence type="ECO:0000256" key="1">
    <source>
        <dbReference type="PIRSR" id="PIRSR601310-1"/>
    </source>
</evidence>
<dbReference type="GO" id="GO:0003676">
    <property type="term" value="F:nucleic acid binding"/>
    <property type="evidence" value="ECO:0007669"/>
    <property type="project" value="InterPro"/>
</dbReference>
<dbReference type="Pfam" id="PF01844">
    <property type="entry name" value="HNH"/>
    <property type="match status" value="1"/>
</dbReference>
<dbReference type="PROSITE" id="PS51084">
    <property type="entry name" value="HIT_2"/>
    <property type="match status" value="1"/>
</dbReference>
<dbReference type="EMBL" id="MLCB01000091">
    <property type="protein sequence ID" value="OJI94515.1"/>
    <property type="molecule type" value="Genomic_DNA"/>
</dbReference>
<dbReference type="InterPro" id="IPR036265">
    <property type="entry name" value="HIT-like_sf"/>
</dbReference>
<keyword evidence="5" id="KW-0548">Nucleotidyltransferase</keyword>
<evidence type="ECO:0000259" key="4">
    <source>
        <dbReference type="PROSITE" id="PS51084"/>
    </source>
</evidence>
<dbReference type="GO" id="GO:0004519">
    <property type="term" value="F:endonuclease activity"/>
    <property type="evidence" value="ECO:0007669"/>
    <property type="project" value="InterPro"/>
</dbReference>
<gene>
    <name evidence="5" type="ORF">PFRI_10630</name>
</gene>